<comment type="caution">
    <text evidence="2">The sequence shown here is derived from an EMBL/GenBank/DDBJ whole genome shotgun (WGS) entry which is preliminary data.</text>
</comment>
<accession>A0A699ZHZ6</accession>
<dbReference type="AlphaFoldDB" id="A0A699ZHZ6"/>
<evidence type="ECO:0000256" key="1">
    <source>
        <dbReference type="SAM" id="MobiDB-lite"/>
    </source>
</evidence>
<feature type="non-terminal residue" evidence="2">
    <location>
        <position position="346"/>
    </location>
</feature>
<feature type="region of interest" description="Disordered" evidence="1">
    <location>
        <begin position="307"/>
        <end position="333"/>
    </location>
</feature>
<evidence type="ECO:0000313" key="2">
    <source>
        <dbReference type="EMBL" id="GFH21575.1"/>
    </source>
</evidence>
<gene>
    <name evidence="2" type="ORF">HaLaN_18909</name>
</gene>
<proteinExistence type="predicted"/>
<feature type="compositionally biased region" description="Low complexity" evidence="1">
    <location>
        <begin position="307"/>
        <end position="324"/>
    </location>
</feature>
<name>A0A699ZHZ6_HAELA</name>
<protein>
    <submittedName>
        <fullName evidence="2">Uncharacterized protein</fullName>
    </submittedName>
</protein>
<dbReference type="EMBL" id="BLLF01001857">
    <property type="protein sequence ID" value="GFH21575.1"/>
    <property type="molecule type" value="Genomic_DNA"/>
</dbReference>
<sequence length="346" mass="36168">MQDLSNLMWALATCLHTTGQLELAAPQLHTLLALLQAEFQEAAAGAGVRQLGPPPSASALLEALAPWQPRSCHLLPGALSSVATRLTQLTCLNLPSSPVALVELQLLAAMAKQVARVAVLQDEAFTCPQLATLLWALSVMRVVDRQLVERVAELLLQGPLAGTGLGAGGRPGRGVGRVVQATQCQLHLGAAGLGICPHPPTPPPALSSTCPVQLLWALPSHEHCQSALLRAAAPVLSARILQGQLSSRRVACVAWAYARLQQLEPRLVSAILRHSMAHAEQSASSSCSAPPQLLGLWLRLSGPAGCSSGAGGTQQPQQPGLVQGKDPGGWSAKEMKHLTINVGKTK</sequence>
<reference evidence="2 3" key="1">
    <citation type="submission" date="2020-02" db="EMBL/GenBank/DDBJ databases">
        <title>Draft genome sequence of Haematococcus lacustris strain NIES-144.</title>
        <authorList>
            <person name="Morimoto D."/>
            <person name="Nakagawa S."/>
            <person name="Yoshida T."/>
            <person name="Sawayama S."/>
        </authorList>
    </citation>
    <scope>NUCLEOTIDE SEQUENCE [LARGE SCALE GENOMIC DNA]</scope>
    <source>
        <strain evidence="2 3">NIES-144</strain>
    </source>
</reference>
<organism evidence="2 3">
    <name type="scientific">Haematococcus lacustris</name>
    <name type="common">Green alga</name>
    <name type="synonym">Haematococcus pluvialis</name>
    <dbReference type="NCBI Taxonomy" id="44745"/>
    <lineage>
        <taxon>Eukaryota</taxon>
        <taxon>Viridiplantae</taxon>
        <taxon>Chlorophyta</taxon>
        <taxon>core chlorophytes</taxon>
        <taxon>Chlorophyceae</taxon>
        <taxon>CS clade</taxon>
        <taxon>Chlamydomonadales</taxon>
        <taxon>Haematococcaceae</taxon>
        <taxon>Haematococcus</taxon>
    </lineage>
</organism>
<dbReference type="Proteomes" id="UP000485058">
    <property type="component" value="Unassembled WGS sequence"/>
</dbReference>
<feature type="non-terminal residue" evidence="2">
    <location>
        <position position="1"/>
    </location>
</feature>
<keyword evidence="3" id="KW-1185">Reference proteome</keyword>
<evidence type="ECO:0000313" key="3">
    <source>
        <dbReference type="Proteomes" id="UP000485058"/>
    </source>
</evidence>